<evidence type="ECO:0000313" key="2">
    <source>
        <dbReference type="EMBL" id="RMA97670.1"/>
    </source>
</evidence>
<dbReference type="AlphaFoldDB" id="A0A3M0BK13"/>
<evidence type="ECO:0000313" key="3">
    <source>
        <dbReference type="Proteomes" id="UP000280842"/>
    </source>
</evidence>
<dbReference type="OrthoDB" id="15229at2"/>
<proteinExistence type="predicted"/>
<name>A0A3M0BK13_9AQUI</name>
<accession>A0A3M0BK13</accession>
<keyword evidence="3" id="KW-1185">Reference proteome</keyword>
<keyword evidence="1" id="KW-0812">Transmembrane</keyword>
<comment type="caution">
    <text evidence="2">The sequence shown here is derived from an EMBL/GenBank/DDBJ whole genome shotgun (WGS) entry which is preliminary data.</text>
</comment>
<organism evidence="2 3">
    <name type="scientific">Hydrogenothermus marinus</name>
    <dbReference type="NCBI Taxonomy" id="133270"/>
    <lineage>
        <taxon>Bacteria</taxon>
        <taxon>Pseudomonadati</taxon>
        <taxon>Aquificota</taxon>
        <taxon>Aquificia</taxon>
        <taxon>Aquificales</taxon>
        <taxon>Hydrogenothermaceae</taxon>
        <taxon>Hydrogenothermus</taxon>
    </lineage>
</organism>
<keyword evidence="1" id="KW-1133">Transmembrane helix</keyword>
<reference evidence="2 3" key="1">
    <citation type="submission" date="2018-10" db="EMBL/GenBank/DDBJ databases">
        <title>Genomic Encyclopedia of Archaeal and Bacterial Type Strains, Phase II (KMG-II): from individual species to whole genera.</title>
        <authorList>
            <person name="Goeker M."/>
        </authorList>
    </citation>
    <scope>NUCLEOTIDE SEQUENCE [LARGE SCALE GENOMIC DNA]</scope>
    <source>
        <strain evidence="2 3">VM1</strain>
    </source>
</reference>
<keyword evidence="1" id="KW-0472">Membrane</keyword>
<dbReference type="RefSeq" id="WP_121922445.1">
    <property type="nucleotide sequence ID" value="NZ_REFO01000010.1"/>
</dbReference>
<protein>
    <submittedName>
        <fullName evidence="2">Uncharacterized protein</fullName>
    </submittedName>
</protein>
<feature type="transmembrane region" description="Helical" evidence="1">
    <location>
        <begin position="6"/>
        <end position="30"/>
    </location>
</feature>
<evidence type="ECO:0000256" key="1">
    <source>
        <dbReference type="SAM" id="Phobius"/>
    </source>
</evidence>
<gene>
    <name evidence="2" type="ORF">CLV39_0290</name>
</gene>
<dbReference type="EMBL" id="REFO01000010">
    <property type="protein sequence ID" value="RMA97670.1"/>
    <property type="molecule type" value="Genomic_DNA"/>
</dbReference>
<sequence length="83" mass="9459">MEVLNTIFLGIIAFCMLFITIGIVVALFMLSNILKILKDLLLEVKTDYKAVSPKVRRVIENLEFTTSIVGLLSLFKRKKRGEK</sequence>
<dbReference type="Proteomes" id="UP000280842">
    <property type="component" value="Unassembled WGS sequence"/>
</dbReference>